<dbReference type="InterPro" id="IPR050959">
    <property type="entry name" value="MarA-like"/>
</dbReference>
<name>A0A1B3XSG1_9BACI</name>
<dbReference type="InterPro" id="IPR020449">
    <property type="entry name" value="Tscrpt_reg_AraC-type_HTH"/>
</dbReference>
<proteinExistence type="predicted"/>
<dbReference type="EMBL" id="CP017080">
    <property type="protein sequence ID" value="AOH56142.1"/>
    <property type="molecule type" value="Genomic_DNA"/>
</dbReference>
<dbReference type="InterPro" id="IPR011256">
    <property type="entry name" value="Reg_factor_effector_dom_sf"/>
</dbReference>
<dbReference type="RefSeq" id="WP_064466048.1">
    <property type="nucleotide sequence ID" value="NZ_CP017080.1"/>
</dbReference>
<evidence type="ECO:0000259" key="4">
    <source>
        <dbReference type="PROSITE" id="PS01124"/>
    </source>
</evidence>
<dbReference type="SUPFAM" id="SSF46689">
    <property type="entry name" value="Homeodomain-like"/>
    <property type="match status" value="2"/>
</dbReference>
<dbReference type="Pfam" id="PF12833">
    <property type="entry name" value="HTH_18"/>
    <property type="match status" value="1"/>
</dbReference>
<dbReference type="Pfam" id="PF06445">
    <property type="entry name" value="GyrI-like"/>
    <property type="match status" value="1"/>
</dbReference>
<dbReference type="PANTHER" id="PTHR47504">
    <property type="entry name" value="RIGHT ORIGIN-BINDING PROTEIN"/>
    <property type="match status" value="1"/>
</dbReference>
<evidence type="ECO:0000256" key="3">
    <source>
        <dbReference type="ARBA" id="ARBA00023163"/>
    </source>
</evidence>
<keyword evidence="3" id="KW-0804">Transcription</keyword>
<organism evidence="5 6">
    <name type="scientific">Peribacillus muralis</name>
    <dbReference type="NCBI Taxonomy" id="264697"/>
    <lineage>
        <taxon>Bacteria</taxon>
        <taxon>Bacillati</taxon>
        <taxon>Bacillota</taxon>
        <taxon>Bacilli</taxon>
        <taxon>Bacillales</taxon>
        <taxon>Bacillaceae</taxon>
        <taxon>Peribacillus</taxon>
    </lineage>
</organism>
<keyword evidence="1" id="KW-0805">Transcription regulation</keyword>
<evidence type="ECO:0000313" key="5">
    <source>
        <dbReference type="EMBL" id="AOH56142.1"/>
    </source>
</evidence>
<evidence type="ECO:0000256" key="2">
    <source>
        <dbReference type="ARBA" id="ARBA00023125"/>
    </source>
</evidence>
<dbReference type="SMART" id="SM00871">
    <property type="entry name" value="AraC_E_bind"/>
    <property type="match status" value="1"/>
</dbReference>
<dbReference type="PROSITE" id="PS00041">
    <property type="entry name" value="HTH_ARAC_FAMILY_1"/>
    <property type="match status" value="1"/>
</dbReference>
<dbReference type="InterPro" id="IPR010499">
    <property type="entry name" value="AraC_E-bd"/>
</dbReference>
<dbReference type="SMART" id="SM00342">
    <property type="entry name" value="HTH_ARAC"/>
    <property type="match status" value="1"/>
</dbReference>
<dbReference type="GO" id="GO:0043565">
    <property type="term" value="F:sequence-specific DNA binding"/>
    <property type="evidence" value="ECO:0007669"/>
    <property type="project" value="InterPro"/>
</dbReference>
<keyword evidence="6" id="KW-1185">Reference proteome</keyword>
<keyword evidence="2" id="KW-0238">DNA-binding</keyword>
<dbReference type="InterPro" id="IPR009057">
    <property type="entry name" value="Homeodomain-like_sf"/>
</dbReference>
<evidence type="ECO:0000313" key="6">
    <source>
        <dbReference type="Proteomes" id="UP000077926"/>
    </source>
</evidence>
<reference evidence="5 6" key="1">
    <citation type="submission" date="2016-08" db="EMBL/GenBank/DDBJ databases">
        <title>Complete genome sequence of Bacillus muralis G25-68, a strain with toxicity to nematodes.</title>
        <authorList>
            <person name="Zheng Z."/>
        </authorList>
    </citation>
    <scope>NUCLEOTIDE SEQUENCE [LARGE SCALE GENOMIC DNA]</scope>
    <source>
        <strain evidence="5 6">G25-68</strain>
    </source>
</reference>
<dbReference type="STRING" id="264697.ABE28_017400"/>
<dbReference type="InterPro" id="IPR018062">
    <property type="entry name" value="HTH_AraC-typ_CS"/>
</dbReference>
<dbReference type="GO" id="GO:0003700">
    <property type="term" value="F:DNA-binding transcription factor activity"/>
    <property type="evidence" value="ECO:0007669"/>
    <property type="project" value="InterPro"/>
</dbReference>
<dbReference type="InterPro" id="IPR018060">
    <property type="entry name" value="HTH_AraC"/>
</dbReference>
<dbReference type="InterPro" id="IPR029442">
    <property type="entry name" value="GyrI-like"/>
</dbReference>
<dbReference type="Gene3D" id="3.20.80.10">
    <property type="entry name" value="Regulatory factor, effector binding domain"/>
    <property type="match status" value="1"/>
</dbReference>
<protein>
    <submittedName>
        <fullName evidence="5">AraC family transcriptional regulator</fullName>
    </submittedName>
</protein>
<dbReference type="SUPFAM" id="SSF55136">
    <property type="entry name" value="Probable bacterial effector-binding domain"/>
    <property type="match status" value="1"/>
</dbReference>
<evidence type="ECO:0000256" key="1">
    <source>
        <dbReference type="ARBA" id="ARBA00023015"/>
    </source>
</evidence>
<accession>A0A1B3XSG1</accession>
<dbReference type="Proteomes" id="UP000077926">
    <property type="component" value="Chromosome"/>
</dbReference>
<dbReference type="AlphaFoldDB" id="A0A1B3XSG1"/>
<dbReference type="OrthoDB" id="9801123at2"/>
<dbReference type="Gene3D" id="1.10.10.60">
    <property type="entry name" value="Homeodomain-like"/>
    <property type="match status" value="2"/>
</dbReference>
<dbReference type="KEGG" id="bmur:ABE28_017400"/>
<sequence length="289" mass="33126">MGWIESIQKAIDHIEEHLLDDLTIESIARQANASAFHFQRTFTILTESTVGDYIRRRRLTLAAQEISCTNEKVIDLAYKYGYDTPEAFSKAFRRQHGVSPSEARKYMGKLKFYERLVIQVILKGAEPMKYKILERDSFQLIGIKQEFSLIDEENLIGIPKLWEQVNTDGTSDELAKLNNGEIVGLLGVCVDKRAQEKNETMDYWIAAEYTGKVDEPFLSLTIPASKWVAFEVHGPMPDAIQKAWKQIFSEWFPTSGYEHAALPELEVYSNDDASNPDYYSEIWIPIKKG</sequence>
<feature type="domain" description="HTH araC/xylS-type" evidence="4">
    <location>
        <begin position="8"/>
        <end position="106"/>
    </location>
</feature>
<gene>
    <name evidence="5" type="ORF">ABE28_017400</name>
</gene>
<dbReference type="PRINTS" id="PR00032">
    <property type="entry name" value="HTHARAC"/>
</dbReference>
<dbReference type="PANTHER" id="PTHR47504:SF5">
    <property type="entry name" value="RIGHT ORIGIN-BINDING PROTEIN"/>
    <property type="match status" value="1"/>
</dbReference>
<dbReference type="PROSITE" id="PS01124">
    <property type="entry name" value="HTH_ARAC_FAMILY_2"/>
    <property type="match status" value="1"/>
</dbReference>